<evidence type="ECO:0000313" key="1">
    <source>
        <dbReference type="EMBL" id="CDS16034.1"/>
    </source>
</evidence>
<protein>
    <submittedName>
        <fullName evidence="1 3">Uncharacterized protein</fullName>
    </submittedName>
</protein>
<reference evidence="1" key="2">
    <citation type="submission" date="2014-06" db="EMBL/GenBank/DDBJ databases">
        <authorList>
            <person name="Aslett M."/>
        </authorList>
    </citation>
    <scope>NUCLEOTIDE SEQUENCE</scope>
</reference>
<evidence type="ECO:0000313" key="3">
    <source>
        <dbReference type="WBParaSite" id="EgrG_002017800"/>
    </source>
</evidence>
<dbReference type="AlphaFoldDB" id="A0A068WC65"/>
<reference evidence="1 2" key="1">
    <citation type="journal article" date="2013" name="Nature">
        <title>The genomes of four tapeworm species reveal adaptations to parasitism.</title>
        <authorList>
            <person name="Tsai I.J."/>
            <person name="Zarowiecki M."/>
            <person name="Holroyd N."/>
            <person name="Garciarrubio A."/>
            <person name="Sanchez-Flores A."/>
            <person name="Brooks K.L."/>
            <person name="Tracey A."/>
            <person name="Bobes R.J."/>
            <person name="Fragoso G."/>
            <person name="Sciutto E."/>
            <person name="Aslett M."/>
            <person name="Beasley H."/>
            <person name="Bennett H.M."/>
            <person name="Cai J."/>
            <person name="Camicia F."/>
            <person name="Clark R."/>
            <person name="Cucher M."/>
            <person name="De Silva N."/>
            <person name="Day T.A."/>
            <person name="Deplazes P."/>
            <person name="Estrada K."/>
            <person name="Fernandez C."/>
            <person name="Holland P.W."/>
            <person name="Hou J."/>
            <person name="Hu S."/>
            <person name="Huckvale T."/>
            <person name="Hung S.S."/>
            <person name="Kamenetzky L."/>
            <person name="Keane J.A."/>
            <person name="Kiss F."/>
            <person name="Koziol U."/>
            <person name="Lambert O."/>
            <person name="Liu K."/>
            <person name="Luo X."/>
            <person name="Luo Y."/>
            <person name="Macchiaroli N."/>
            <person name="Nichol S."/>
            <person name="Paps J."/>
            <person name="Parkinson J."/>
            <person name="Pouchkina-Stantcheva N."/>
            <person name="Riddiford N."/>
            <person name="Rosenzvit M."/>
            <person name="Salinas G."/>
            <person name="Wasmuth J.D."/>
            <person name="Zamanian M."/>
            <person name="Zheng Y."/>
            <person name="Cai X."/>
            <person name="Soberon X."/>
            <person name="Olson P.D."/>
            <person name="Laclette J.P."/>
            <person name="Brehm K."/>
            <person name="Berriman M."/>
            <person name="Garciarrubio A."/>
            <person name="Bobes R.J."/>
            <person name="Fragoso G."/>
            <person name="Sanchez-Flores A."/>
            <person name="Estrada K."/>
            <person name="Cevallos M.A."/>
            <person name="Morett E."/>
            <person name="Gonzalez V."/>
            <person name="Portillo T."/>
            <person name="Ochoa-Leyva A."/>
            <person name="Jose M.V."/>
            <person name="Sciutto E."/>
            <person name="Landa A."/>
            <person name="Jimenez L."/>
            <person name="Valdes V."/>
            <person name="Carrero J.C."/>
            <person name="Larralde C."/>
            <person name="Morales-Montor J."/>
            <person name="Limon-Lason J."/>
            <person name="Soberon X."/>
            <person name="Laclette J.P."/>
        </authorList>
    </citation>
    <scope>NUCLEOTIDE SEQUENCE [LARGE SCALE GENOMIC DNA]</scope>
</reference>
<sequence>MVQICAVPPPPQQHHLESHVMWTHAEVRRGPHHYSRLHAETKRGQRAVGAGEVVPCQEPVFRHFKMPMPSNSELVEVV</sequence>
<reference evidence="3" key="3">
    <citation type="submission" date="2020-10" db="UniProtKB">
        <authorList>
            <consortium name="WormBaseParasite"/>
        </authorList>
    </citation>
    <scope>IDENTIFICATION</scope>
</reference>
<dbReference type="Proteomes" id="UP000492820">
    <property type="component" value="Unassembled WGS sequence"/>
</dbReference>
<name>A0A068WC65_ECHGR</name>
<accession>A0A068WC65</accession>
<proteinExistence type="predicted"/>
<gene>
    <name evidence="1" type="ORF">EgrG_002017800</name>
</gene>
<dbReference type="EMBL" id="LK028576">
    <property type="protein sequence ID" value="CDS16034.1"/>
    <property type="molecule type" value="Genomic_DNA"/>
</dbReference>
<organism evidence="1">
    <name type="scientific">Echinococcus granulosus</name>
    <name type="common">Hydatid tapeworm</name>
    <dbReference type="NCBI Taxonomy" id="6210"/>
    <lineage>
        <taxon>Eukaryota</taxon>
        <taxon>Metazoa</taxon>
        <taxon>Spiralia</taxon>
        <taxon>Lophotrochozoa</taxon>
        <taxon>Platyhelminthes</taxon>
        <taxon>Cestoda</taxon>
        <taxon>Eucestoda</taxon>
        <taxon>Cyclophyllidea</taxon>
        <taxon>Taeniidae</taxon>
        <taxon>Echinococcus</taxon>
        <taxon>Echinococcus granulosus group</taxon>
    </lineage>
</organism>
<dbReference type="WBParaSite" id="EgrG_002017800">
    <property type="protein sequence ID" value="EgrG_002017800"/>
    <property type="gene ID" value="EgrG_002017800"/>
</dbReference>
<evidence type="ECO:0000313" key="2">
    <source>
        <dbReference type="Proteomes" id="UP000492820"/>
    </source>
</evidence>